<name>A0A1L9R143_9BACT</name>
<evidence type="ECO:0000313" key="2">
    <source>
        <dbReference type="Proteomes" id="UP000195967"/>
    </source>
</evidence>
<evidence type="ECO:0000313" key="1">
    <source>
        <dbReference type="EMBL" id="OUT10941.1"/>
    </source>
</evidence>
<proteinExistence type="predicted"/>
<accession>A0A1L9R143</accession>
<protein>
    <submittedName>
        <fullName evidence="1">Uncharacterized protein</fullName>
    </submittedName>
</protein>
<comment type="caution">
    <text evidence="1">The sequence shown here is derived from an EMBL/GenBank/DDBJ whole genome shotgun (WGS) entry which is preliminary data.</text>
</comment>
<dbReference type="AlphaFoldDB" id="A0A1L9R143"/>
<dbReference type="Proteomes" id="UP000195967">
    <property type="component" value="Unassembled WGS sequence"/>
</dbReference>
<sequence>MIRKIVAFCLFFNISFGSNYFDNLKESFINMSDVEASEFICKNYPYVVMASGRSYLKGSICYVDYSLYDDKKLAEAENVLNYKFCNYDELKAFLHSKGSLEVKFYGSNKNLLKTIRYNKVSRIPCSLIKF</sequence>
<dbReference type="RefSeq" id="WP_072594640.1">
    <property type="nucleotide sequence ID" value="NZ_CABMKR010000010.1"/>
</dbReference>
<organism evidence="1 2">
    <name type="scientific">Campylobacter concisus</name>
    <dbReference type="NCBI Taxonomy" id="199"/>
    <lineage>
        <taxon>Bacteria</taxon>
        <taxon>Pseudomonadati</taxon>
        <taxon>Campylobacterota</taxon>
        <taxon>Epsilonproteobacteria</taxon>
        <taxon>Campylobacterales</taxon>
        <taxon>Campylobacteraceae</taxon>
        <taxon>Campylobacter</taxon>
    </lineage>
</organism>
<gene>
    <name evidence="1" type="ORF">B9N62_08090</name>
</gene>
<dbReference type="EMBL" id="NDYO01000010">
    <property type="protein sequence ID" value="OUT10941.1"/>
    <property type="molecule type" value="Genomic_DNA"/>
</dbReference>
<reference evidence="1 2" key="1">
    <citation type="submission" date="2017-04" db="EMBL/GenBank/DDBJ databases">
        <title>Complete genome of Campylobacter concisus ATCC 33237T and draft genomes for an additional eight well characterized C. concisus strains.</title>
        <authorList>
            <person name="Cornelius A.J."/>
            <person name="Miller W.G."/>
            <person name="Lastovica A.J."/>
            <person name="On S.L."/>
            <person name="French N.P."/>
            <person name="Vandenberg O."/>
            <person name="Biggs P.J."/>
        </authorList>
    </citation>
    <scope>NUCLEOTIDE SEQUENCE [LARGE SCALE GENOMIC DNA]</scope>
    <source>
        <strain evidence="1 2">Lasto28.99</strain>
    </source>
</reference>